<evidence type="ECO:0000259" key="1">
    <source>
        <dbReference type="Pfam" id="PF20598"/>
    </source>
</evidence>
<keyword evidence="3" id="KW-1185">Reference proteome</keyword>
<feature type="domain" description="DUF6795" evidence="1">
    <location>
        <begin position="5"/>
        <end position="106"/>
    </location>
</feature>
<dbReference type="AlphaFoldDB" id="K2J4B9"/>
<reference evidence="2 3" key="1">
    <citation type="journal article" date="2012" name="J. Bacteriol.">
        <title>Genome Sequence of Gallaecimonas xiamenensis Type Strain 3-C-1.</title>
        <authorList>
            <person name="Lai Q."/>
            <person name="Wang L."/>
            <person name="Wang W."/>
            <person name="Shao Z."/>
        </authorList>
    </citation>
    <scope>NUCLEOTIDE SEQUENCE [LARGE SCALE GENOMIC DNA]</scope>
    <source>
        <strain evidence="2 3">3-C-1</strain>
    </source>
</reference>
<accession>K2J4B9</accession>
<dbReference type="Pfam" id="PF20598">
    <property type="entry name" value="DUF6795"/>
    <property type="match status" value="1"/>
</dbReference>
<dbReference type="eggNOG" id="ENOG50332RB">
    <property type="taxonomic scope" value="Bacteria"/>
</dbReference>
<dbReference type="InterPro" id="IPR046474">
    <property type="entry name" value="DUF6795"/>
</dbReference>
<name>K2J4B9_9GAMM</name>
<evidence type="ECO:0000313" key="2">
    <source>
        <dbReference type="EMBL" id="EKE69923.1"/>
    </source>
</evidence>
<organism evidence="2 3">
    <name type="scientific">Gallaecimonas xiamenensis 3-C-1</name>
    <dbReference type="NCBI Taxonomy" id="745411"/>
    <lineage>
        <taxon>Bacteria</taxon>
        <taxon>Pseudomonadati</taxon>
        <taxon>Pseudomonadota</taxon>
        <taxon>Gammaproteobacteria</taxon>
        <taxon>Enterobacterales</taxon>
        <taxon>Gallaecimonadaceae</taxon>
        <taxon>Gallaecimonas</taxon>
    </lineage>
</organism>
<gene>
    <name evidence="2" type="ORF">B3C1_14585</name>
</gene>
<evidence type="ECO:0000313" key="3">
    <source>
        <dbReference type="Proteomes" id="UP000006755"/>
    </source>
</evidence>
<dbReference type="Proteomes" id="UP000006755">
    <property type="component" value="Unassembled WGS sequence"/>
</dbReference>
<proteinExistence type="predicted"/>
<comment type="caution">
    <text evidence="2">The sequence shown here is derived from an EMBL/GenBank/DDBJ whole genome shotgun (WGS) entry which is preliminary data.</text>
</comment>
<sequence length="132" mass="15322">MTPAVNGRVTLNGQPLSNLEVIYSLTYGDEHKLTARTDEQGYFSFPEKVIESNLPSKLFDETRVFQEIFVEWNNQNYTLWYTVLPGITSEKVVEEKLAKLECDLTHPEKEYHFDRQDGTDFTQGVFSICNFE</sequence>
<dbReference type="EMBL" id="AMRI01000022">
    <property type="protein sequence ID" value="EKE69923.1"/>
    <property type="molecule type" value="Genomic_DNA"/>
</dbReference>
<protein>
    <recommendedName>
        <fullName evidence="1">DUF6795 domain-containing protein</fullName>
    </recommendedName>
</protein>